<organism evidence="2">
    <name type="scientific">Gaeumannomyces tritici (strain R3-111a-1)</name>
    <name type="common">Wheat and barley take-all root rot fungus</name>
    <name type="synonym">Gaeumannomyces graminis var. tritici</name>
    <dbReference type="NCBI Taxonomy" id="644352"/>
    <lineage>
        <taxon>Eukaryota</taxon>
        <taxon>Fungi</taxon>
        <taxon>Dikarya</taxon>
        <taxon>Ascomycota</taxon>
        <taxon>Pezizomycotina</taxon>
        <taxon>Sordariomycetes</taxon>
        <taxon>Sordariomycetidae</taxon>
        <taxon>Magnaporthales</taxon>
        <taxon>Magnaporthaceae</taxon>
        <taxon>Gaeumannomyces</taxon>
    </lineage>
</organism>
<dbReference type="RefSeq" id="XP_009222215.1">
    <property type="nucleotide sequence ID" value="XM_009223951.1"/>
</dbReference>
<proteinExistence type="predicted"/>
<reference evidence="3" key="4">
    <citation type="journal article" date="2015" name="G3 (Bethesda)">
        <title>Genome sequences of three phytopathogenic species of the Magnaporthaceae family of fungi.</title>
        <authorList>
            <person name="Okagaki L.H."/>
            <person name="Nunes C.C."/>
            <person name="Sailsbery J."/>
            <person name="Clay B."/>
            <person name="Brown D."/>
            <person name="John T."/>
            <person name="Oh Y."/>
            <person name="Young N."/>
            <person name="Fitzgerald M."/>
            <person name="Haas B.J."/>
            <person name="Zeng Q."/>
            <person name="Young S."/>
            <person name="Adiconis X."/>
            <person name="Fan L."/>
            <person name="Levin J.Z."/>
            <person name="Mitchell T.K."/>
            <person name="Okubara P.A."/>
            <person name="Farman M.L."/>
            <person name="Kohn L.M."/>
            <person name="Birren B."/>
            <person name="Ma L.-J."/>
            <person name="Dean R.A."/>
        </authorList>
    </citation>
    <scope>NUCLEOTIDE SEQUENCE</scope>
    <source>
        <strain evidence="3">R3-111a-1</strain>
    </source>
</reference>
<protein>
    <recommendedName>
        <fullName evidence="5">60S ribosomal protein L20</fullName>
    </recommendedName>
</protein>
<evidence type="ECO:0000313" key="3">
    <source>
        <dbReference type="EnsemblFungi" id="EJT76215"/>
    </source>
</evidence>
<gene>
    <name evidence="3" type="primary">20346595</name>
    <name evidence="2" type="ORF">GGTG_06137</name>
</gene>
<dbReference type="PANTHER" id="PTHR28266:SF1">
    <property type="entry name" value="LARGE RIBOSOMAL SUBUNIT PROTEIN ML58"/>
    <property type="match status" value="1"/>
</dbReference>
<dbReference type="PANTHER" id="PTHR28266">
    <property type="entry name" value="54S RIBOSOMAL PROTEIN L20, MITOCHONDRIAL"/>
    <property type="match status" value="1"/>
</dbReference>
<dbReference type="OrthoDB" id="6021263at2759"/>
<dbReference type="GO" id="GO:0003735">
    <property type="term" value="F:structural constituent of ribosome"/>
    <property type="evidence" value="ECO:0007669"/>
    <property type="project" value="TreeGrafter"/>
</dbReference>
<dbReference type="FunCoup" id="J3NXY2">
    <property type="interactions" value="122"/>
</dbReference>
<evidence type="ECO:0000313" key="2">
    <source>
        <dbReference type="EMBL" id="EJT76215.1"/>
    </source>
</evidence>
<reference evidence="2" key="3">
    <citation type="submission" date="2010-09" db="EMBL/GenBank/DDBJ databases">
        <title>Annotation of Gaeumannomyces graminis var. tritici R3-111a-1.</title>
        <authorList>
            <consortium name="The Broad Institute Genome Sequencing Platform"/>
            <person name="Ma L.-J."/>
            <person name="Dead R."/>
            <person name="Young S.K."/>
            <person name="Zeng Q."/>
            <person name="Gargeya S."/>
            <person name="Fitzgerald M."/>
            <person name="Haas B."/>
            <person name="Abouelleil A."/>
            <person name="Alvarado L."/>
            <person name="Arachchi H.M."/>
            <person name="Berlin A."/>
            <person name="Brown A."/>
            <person name="Chapman S.B."/>
            <person name="Chen Z."/>
            <person name="Dunbar C."/>
            <person name="Freedman E."/>
            <person name="Gearin G."/>
            <person name="Gellesch M."/>
            <person name="Goldberg J."/>
            <person name="Griggs A."/>
            <person name="Gujja S."/>
            <person name="Heiman D."/>
            <person name="Howarth C."/>
            <person name="Larson L."/>
            <person name="Lui A."/>
            <person name="MacDonald P.J.P."/>
            <person name="Mehta T."/>
            <person name="Montmayeur A."/>
            <person name="Murphy C."/>
            <person name="Neiman D."/>
            <person name="Pearson M."/>
            <person name="Priest M."/>
            <person name="Roberts A."/>
            <person name="Saif S."/>
            <person name="Shea T."/>
            <person name="Shenoy N."/>
            <person name="Sisk P."/>
            <person name="Stolte C."/>
            <person name="Sykes S."/>
            <person name="Yandava C."/>
            <person name="Wortman J."/>
            <person name="Nusbaum C."/>
            <person name="Birren B."/>
        </authorList>
    </citation>
    <scope>NUCLEOTIDE SEQUENCE</scope>
    <source>
        <strain evidence="2">R3-111a-1</strain>
    </source>
</reference>
<reference evidence="2" key="2">
    <citation type="submission" date="2010-07" db="EMBL/GenBank/DDBJ databases">
        <authorList>
            <consortium name="The Broad Institute Genome Sequencing Platform"/>
            <consortium name="Broad Institute Genome Sequencing Center for Infectious Disease"/>
            <person name="Ma L.-J."/>
            <person name="Dead R."/>
            <person name="Young S."/>
            <person name="Zeng Q."/>
            <person name="Koehrsen M."/>
            <person name="Alvarado L."/>
            <person name="Berlin A."/>
            <person name="Chapman S.B."/>
            <person name="Chen Z."/>
            <person name="Freedman E."/>
            <person name="Gellesch M."/>
            <person name="Goldberg J."/>
            <person name="Griggs A."/>
            <person name="Gujja S."/>
            <person name="Heilman E.R."/>
            <person name="Heiman D."/>
            <person name="Hepburn T."/>
            <person name="Howarth C."/>
            <person name="Jen D."/>
            <person name="Larson L."/>
            <person name="Mehta T."/>
            <person name="Neiman D."/>
            <person name="Pearson M."/>
            <person name="Roberts A."/>
            <person name="Saif S."/>
            <person name="Shea T."/>
            <person name="Shenoy N."/>
            <person name="Sisk P."/>
            <person name="Stolte C."/>
            <person name="Sykes S."/>
            <person name="Walk T."/>
            <person name="White J."/>
            <person name="Yandava C."/>
            <person name="Haas B."/>
            <person name="Nusbaum C."/>
            <person name="Birren B."/>
        </authorList>
    </citation>
    <scope>NUCLEOTIDE SEQUENCE</scope>
    <source>
        <strain evidence="2">R3-111a-1</strain>
    </source>
</reference>
<reference evidence="4" key="1">
    <citation type="submission" date="2010-07" db="EMBL/GenBank/DDBJ databases">
        <title>The genome sequence of Gaeumannomyces graminis var. tritici strain R3-111a-1.</title>
        <authorList>
            <consortium name="The Broad Institute Genome Sequencing Platform"/>
            <person name="Ma L.-J."/>
            <person name="Dead R."/>
            <person name="Young S."/>
            <person name="Zeng Q."/>
            <person name="Koehrsen M."/>
            <person name="Alvarado L."/>
            <person name="Berlin A."/>
            <person name="Chapman S.B."/>
            <person name="Chen Z."/>
            <person name="Freedman E."/>
            <person name="Gellesch M."/>
            <person name="Goldberg J."/>
            <person name="Griggs A."/>
            <person name="Gujja S."/>
            <person name="Heilman E.R."/>
            <person name="Heiman D."/>
            <person name="Hepburn T."/>
            <person name="Howarth C."/>
            <person name="Jen D."/>
            <person name="Larson L."/>
            <person name="Mehta T."/>
            <person name="Neiman D."/>
            <person name="Pearson M."/>
            <person name="Roberts A."/>
            <person name="Saif S."/>
            <person name="Shea T."/>
            <person name="Shenoy N."/>
            <person name="Sisk P."/>
            <person name="Stolte C."/>
            <person name="Sykes S."/>
            <person name="Walk T."/>
            <person name="White J."/>
            <person name="Yandava C."/>
            <person name="Haas B."/>
            <person name="Nusbaum C."/>
            <person name="Birren B."/>
        </authorList>
    </citation>
    <scope>NUCLEOTIDE SEQUENCE [LARGE SCALE GENOMIC DNA]</scope>
    <source>
        <strain evidence="4">R3-111a-1</strain>
    </source>
</reference>
<evidence type="ECO:0000313" key="4">
    <source>
        <dbReference type="Proteomes" id="UP000006039"/>
    </source>
</evidence>
<sequence>MEAQLLLRTATSRPLVATSRLGSRAPLLCQQQRRTKLTSNRLKRALNIPPHPDFLVDPSRSQGDVVIFNPPASEPSVYHTPFKFLPKNDPRRRSNLANLFTSVYPSKSSHTGDAAALPVDSLPAVKSSTSRLVTEAEVREMREKRLSDPKRWSVTVLAREYKTTKPFVMLATGTAKMTAHKREMQAELDKVKERWGPKKIKAREDRDRRRGMMFNGEI</sequence>
<dbReference type="InterPro" id="IPR024388">
    <property type="entry name" value="Ribosomal_mL58"/>
</dbReference>
<evidence type="ECO:0008006" key="5">
    <source>
        <dbReference type="Google" id="ProtNLM"/>
    </source>
</evidence>
<dbReference type="Proteomes" id="UP000006039">
    <property type="component" value="Unassembled WGS sequence"/>
</dbReference>
<reference evidence="3" key="5">
    <citation type="submission" date="2018-04" db="UniProtKB">
        <authorList>
            <consortium name="EnsemblFungi"/>
        </authorList>
    </citation>
    <scope>IDENTIFICATION</scope>
    <source>
        <strain evidence="3">R3-111a-1</strain>
    </source>
</reference>
<dbReference type="GeneID" id="20346595"/>
<name>J3NXY2_GAET3</name>
<keyword evidence="4" id="KW-1185">Reference proteome</keyword>
<dbReference type="EMBL" id="GL385397">
    <property type="protein sequence ID" value="EJT76215.1"/>
    <property type="molecule type" value="Genomic_DNA"/>
</dbReference>
<dbReference type="VEuPathDB" id="FungiDB:GGTG_06137"/>
<feature type="compositionally biased region" description="Basic and acidic residues" evidence="1">
    <location>
        <begin position="189"/>
        <end position="210"/>
    </location>
</feature>
<dbReference type="GO" id="GO:0005762">
    <property type="term" value="C:mitochondrial large ribosomal subunit"/>
    <property type="evidence" value="ECO:0007669"/>
    <property type="project" value="TreeGrafter"/>
</dbReference>
<accession>J3NXY2</accession>
<dbReference type="EnsemblFungi" id="EJT76215">
    <property type="protein sequence ID" value="EJT76215"/>
    <property type="gene ID" value="GGTG_06137"/>
</dbReference>
<dbReference type="Pfam" id="PF12824">
    <property type="entry name" value="MRP-L20"/>
    <property type="match status" value="1"/>
</dbReference>
<dbReference type="eggNOG" id="ENOG502S0A4">
    <property type="taxonomic scope" value="Eukaryota"/>
</dbReference>
<dbReference type="STRING" id="644352.J3NXY2"/>
<feature type="region of interest" description="Disordered" evidence="1">
    <location>
        <begin position="189"/>
        <end position="218"/>
    </location>
</feature>
<dbReference type="AlphaFoldDB" id="J3NXY2"/>
<dbReference type="HOGENOM" id="CLU_089054_0_0_1"/>
<evidence type="ECO:0000256" key="1">
    <source>
        <dbReference type="SAM" id="MobiDB-lite"/>
    </source>
</evidence>